<evidence type="ECO:0000313" key="2">
    <source>
        <dbReference type="EMBL" id="MFD1886433.1"/>
    </source>
</evidence>
<dbReference type="RefSeq" id="WP_347325558.1">
    <property type="nucleotide sequence ID" value="NZ_JBCGUH010000006.1"/>
</dbReference>
<reference evidence="3" key="1">
    <citation type="journal article" date="2019" name="Int. J. Syst. Evol. Microbiol.">
        <title>The Global Catalogue of Microorganisms (GCM) 10K type strain sequencing project: providing services to taxonomists for standard genome sequencing and annotation.</title>
        <authorList>
            <consortium name="The Broad Institute Genomics Platform"/>
            <consortium name="The Broad Institute Genome Sequencing Center for Infectious Disease"/>
            <person name="Wu L."/>
            <person name="Ma J."/>
        </authorList>
    </citation>
    <scope>NUCLEOTIDE SEQUENCE [LARGE SCALE GENOMIC DNA]</scope>
    <source>
        <strain evidence="3">CCUG 54950</strain>
    </source>
</reference>
<dbReference type="PANTHER" id="PTHR38032">
    <property type="entry name" value="POLYMERASE-RELATED"/>
    <property type="match status" value="1"/>
</dbReference>
<dbReference type="PANTHER" id="PTHR38032:SF1">
    <property type="entry name" value="RNA-BINDING PROTEIN KHPB N-TERMINAL DOMAIN-CONTAINING PROTEIN"/>
    <property type="match status" value="1"/>
</dbReference>
<dbReference type="InterPro" id="IPR046865">
    <property type="entry name" value="FapA_b_solenoid"/>
</dbReference>
<gene>
    <name evidence="2" type="ORF">ACFSC9_12975</name>
</gene>
<proteinExistence type="predicted"/>
<dbReference type="EMBL" id="JBHUEH010000016">
    <property type="protein sequence ID" value="MFD1886433.1"/>
    <property type="molecule type" value="Genomic_DNA"/>
</dbReference>
<comment type="caution">
    <text evidence="2">The sequence shown here is derived from an EMBL/GenBank/DDBJ whole genome shotgun (WGS) entry which is preliminary data.</text>
</comment>
<protein>
    <submittedName>
        <fullName evidence="2">FapA family protein</fullName>
    </submittedName>
</protein>
<dbReference type="InterPro" id="IPR005646">
    <property type="entry name" value="FapA"/>
</dbReference>
<feature type="domain" description="Flagellar Assembly Protein A N-terminal region" evidence="1">
    <location>
        <begin position="100"/>
        <end position="290"/>
    </location>
</feature>
<evidence type="ECO:0000313" key="3">
    <source>
        <dbReference type="Proteomes" id="UP001597233"/>
    </source>
</evidence>
<name>A0ABW4RL99_9BACL</name>
<evidence type="ECO:0000259" key="1">
    <source>
        <dbReference type="Pfam" id="PF20250"/>
    </source>
</evidence>
<dbReference type="Pfam" id="PF03961">
    <property type="entry name" value="FapA"/>
    <property type="match status" value="1"/>
</dbReference>
<dbReference type="InterPro" id="IPR046866">
    <property type="entry name" value="FapA_N"/>
</dbReference>
<sequence>MSRPISDEELGRMIQNADDNDIDSQRHQLNEQSFTEGKDGWIKIKDNKIHVFSPKAGGKTASIHALSPVSLIVNGNIISGKANVSEEDTLSWELQLTPMFEISVSPDQMEAYLILHTRERFEWNLVDTPASSAMTVRAVPNRERIVDTIQFKHVINALEHRGIYKNIDKAAILNELESPTHQPIVIARGQASVPGTDARLELFFPEQIETVFHEAGGVVDYRSHRRIPSVHEGEVIATKHEPVEGIPGFDVFGNELSPRAAQDLEVTAGEFTEMNALGQIVALRPGRPRMTGKGNRRQIDISNAFIVDGNVDLRTGNIVFAGDVIVNGDVQEHMIIESLGNVYVHGNVYSATITATGSISIAGTIIGGKIYSGYFGVMFNRMYAASKQLSHEIRQLDMAAYRLAEEVAARQQTVRYSQMIMLLIERKFRSVPELARELLQVFASIQHIESRESEQLKELLHHFLNSTTILERLDEEKLSTARSLLEGLYASVCSMQEVEVNVELSRCQSSEIKSNGDIMITREGVVQSDLYSAGSIAFLLENSVCRGSRLKAEDRIIAGMVGSDANARCVLEAKQQVYVRKLYNGYIIIDDYRHHVFETMQDQLFDAEFMQSRQPVHASMGGQGR</sequence>
<dbReference type="Proteomes" id="UP001597233">
    <property type="component" value="Unassembled WGS sequence"/>
</dbReference>
<keyword evidence="3" id="KW-1185">Reference proteome</keyword>
<accession>A0ABW4RL99</accession>
<organism evidence="2 3">
    <name type="scientific">Paenibacillus wenxiniae</name>
    <dbReference type="NCBI Taxonomy" id="1636843"/>
    <lineage>
        <taxon>Bacteria</taxon>
        <taxon>Bacillati</taxon>
        <taxon>Bacillota</taxon>
        <taxon>Bacilli</taxon>
        <taxon>Bacillales</taxon>
        <taxon>Paenibacillaceae</taxon>
        <taxon>Paenibacillus</taxon>
    </lineage>
</organism>
<dbReference type="Pfam" id="PF20250">
    <property type="entry name" value="FapA_N"/>
    <property type="match status" value="1"/>
</dbReference>